<dbReference type="RefSeq" id="WP_188677758.1">
    <property type="nucleotide sequence ID" value="NZ_BMKA01000005.1"/>
</dbReference>
<comment type="caution">
    <text evidence="2">The sequence shown here is derived from an EMBL/GenBank/DDBJ whole genome shotgun (WGS) entry which is preliminary data.</text>
</comment>
<name>A0A916R2D4_9RHOB</name>
<reference evidence="2" key="2">
    <citation type="submission" date="2020-09" db="EMBL/GenBank/DDBJ databases">
        <authorList>
            <person name="Sun Q."/>
            <person name="Zhou Y."/>
        </authorList>
    </citation>
    <scope>NUCLEOTIDE SEQUENCE</scope>
    <source>
        <strain evidence="2">CGMCC 1.15880</strain>
    </source>
</reference>
<feature type="compositionally biased region" description="Polar residues" evidence="1">
    <location>
        <begin position="72"/>
        <end position="86"/>
    </location>
</feature>
<gene>
    <name evidence="2" type="ORF">GCM10011498_32270</name>
</gene>
<protein>
    <submittedName>
        <fullName evidence="2">Uncharacterized protein</fullName>
    </submittedName>
</protein>
<organism evidence="2 3">
    <name type="scientific">Neptunicoccus cionae</name>
    <dbReference type="NCBI Taxonomy" id="2035344"/>
    <lineage>
        <taxon>Bacteria</taxon>
        <taxon>Pseudomonadati</taxon>
        <taxon>Pseudomonadota</taxon>
        <taxon>Alphaproteobacteria</taxon>
        <taxon>Rhodobacterales</taxon>
        <taxon>Paracoccaceae</taxon>
        <taxon>Neptunicoccus</taxon>
    </lineage>
</organism>
<sequence>MNDLAHIVALSASAAVAVGALALPITLPAPYSPENPVEIRSNRPASQPDIEGQIAGRCYSQVTRGVPLRQGGRQSSLPPEQMQQQNAGIVSRVCVFEASDPPPH</sequence>
<feature type="region of interest" description="Disordered" evidence="1">
    <location>
        <begin position="67"/>
        <end position="86"/>
    </location>
</feature>
<dbReference type="Proteomes" id="UP000628017">
    <property type="component" value="Unassembled WGS sequence"/>
</dbReference>
<evidence type="ECO:0000313" key="3">
    <source>
        <dbReference type="Proteomes" id="UP000628017"/>
    </source>
</evidence>
<accession>A0A916R2D4</accession>
<keyword evidence="3" id="KW-1185">Reference proteome</keyword>
<dbReference type="EMBL" id="BMKA01000005">
    <property type="protein sequence ID" value="GGA28684.1"/>
    <property type="molecule type" value="Genomic_DNA"/>
</dbReference>
<proteinExistence type="predicted"/>
<reference evidence="2" key="1">
    <citation type="journal article" date="2014" name="Int. J. Syst. Evol. Microbiol.">
        <title>Complete genome sequence of Corynebacterium casei LMG S-19264T (=DSM 44701T), isolated from a smear-ripened cheese.</title>
        <authorList>
            <consortium name="US DOE Joint Genome Institute (JGI-PGF)"/>
            <person name="Walter F."/>
            <person name="Albersmeier A."/>
            <person name="Kalinowski J."/>
            <person name="Ruckert C."/>
        </authorList>
    </citation>
    <scope>NUCLEOTIDE SEQUENCE</scope>
    <source>
        <strain evidence="2">CGMCC 1.15880</strain>
    </source>
</reference>
<evidence type="ECO:0000313" key="2">
    <source>
        <dbReference type="EMBL" id="GGA28684.1"/>
    </source>
</evidence>
<evidence type="ECO:0000256" key="1">
    <source>
        <dbReference type="SAM" id="MobiDB-lite"/>
    </source>
</evidence>
<dbReference type="AlphaFoldDB" id="A0A916R2D4"/>